<dbReference type="InterPro" id="IPR016024">
    <property type="entry name" value="ARM-type_fold"/>
</dbReference>
<proteinExistence type="predicted"/>
<organism evidence="3 4">
    <name type="scientific">Circinella minor</name>
    <dbReference type="NCBI Taxonomy" id="1195481"/>
    <lineage>
        <taxon>Eukaryota</taxon>
        <taxon>Fungi</taxon>
        <taxon>Fungi incertae sedis</taxon>
        <taxon>Mucoromycota</taxon>
        <taxon>Mucoromycotina</taxon>
        <taxon>Mucoromycetes</taxon>
        <taxon>Mucorales</taxon>
        <taxon>Lichtheimiaceae</taxon>
        <taxon>Circinella</taxon>
    </lineage>
</organism>
<feature type="region of interest" description="Disordered" evidence="1">
    <location>
        <begin position="1"/>
        <end position="49"/>
    </location>
</feature>
<protein>
    <recommendedName>
        <fullName evidence="2">Symplekin C-terminal domain-containing protein</fullName>
    </recommendedName>
</protein>
<feature type="region of interest" description="Disordered" evidence="1">
    <location>
        <begin position="88"/>
        <end position="107"/>
    </location>
</feature>
<dbReference type="AlphaFoldDB" id="A0A8H7SB97"/>
<gene>
    <name evidence="3" type="ORF">INT45_005987</name>
</gene>
<feature type="region of interest" description="Disordered" evidence="1">
    <location>
        <begin position="707"/>
        <end position="734"/>
    </location>
</feature>
<evidence type="ECO:0000313" key="4">
    <source>
        <dbReference type="Proteomes" id="UP000646827"/>
    </source>
</evidence>
<dbReference type="GO" id="GO:0005847">
    <property type="term" value="C:mRNA cleavage and polyadenylation specificity factor complex"/>
    <property type="evidence" value="ECO:0007669"/>
    <property type="project" value="TreeGrafter"/>
</dbReference>
<feature type="non-terminal residue" evidence="3">
    <location>
        <position position="1"/>
    </location>
</feature>
<feature type="compositionally biased region" description="Basic and acidic residues" evidence="1">
    <location>
        <begin position="8"/>
        <end position="18"/>
    </location>
</feature>
<dbReference type="OrthoDB" id="331600at2759"/>
<evidence type="ECO:0000313" key="3">
    <source>
        <dbReference type="EMBL" id="KAG2226315.1"/>
    </source>
</evidence>
<dbReference type="InterPro" id="IPR021850">
    <property type="entry name" value="Symplekin/Pta1"/>
</dbReference>
<dbReference type="Pfam" id="PF12295">
    <property type="entry name" value="Symplekin_C"/>
    <property type="match status" value="1"/>
</dbReference>
<accession>A0A8H7SB97</accession>
<keyword evidence="4" id="KW-1185">Reference proteome</keyword>
<feature type="domain" description="Symplekin C-terminal" evidence="2">
    <location>
        <begin position="494"/>
        <end position="673"/>
    </location>
</feature>
<evidence type="ECO:0000256" key="1">
    <source>
        <dbReference type="SAM" id="MobiDB-lite"/>
    </source>
</evidence>
<dbReference type="PANTHER" id="PTHR15245:SF20">
    <property type="entry name" value="SYMPLEKIN"/>
    <property type="match status" value="1"/>
</dbReference>
<feature type="region of interest" description="Disordered" evidence="1">
    <location>
        <begin position="349"/>
        <end position="391"/>
    </location>
</feature>
<dbReference type="InterPro" id="IPR022075">
    <property type="entry name" value="Symplekin_C"/>
</dbReference>
<comment type="caution">
    <text evidence="3">The sequence shown here is derived from an EMBL/GenBank/DDBJ whole genome shotgun (WGS) entry which is preliminary data.</text>
</comment>
<feature type="compositionally biased region" description="Basic and acidic residues" evidence="1">
    <location>
        <begin position="364"/>
        <end position="377"/>
    </location>
</feature>
<reference evidence="3 4" key="1">
    <citation type="submission" date="2020-12" db="EMBL/GenBank/DDBJ databases">
        <title>Metabolic potential, ecology and presence of endohyphal bacteria is reflected in genomic diversity of Mucoromycotina.</title>
        <authorList>
            <person name="Muszewska A."/>
            <person name="Okrasinska A."/>
            <person name="Steczkiewicz K."/>
            <person name="Drgas O."/>
            <person name="Orlowska M."/>
            <person name="Perlinska-Lenart U."/>
            <person name="Aleksandrzak-Piekarczyk T."/>
            <person name="Szatraj K."/>
            <person name="Zielenkiewicz U."/>
            <person name="Pilsyk S."/>
            <person name="Malc E."/>
            <person name="Mieczkowski P."/>
            <person name="Kruszewska J.S."/>
            <person name="Biernat P."/>
            <person name="Pawlowska J."/>
        </authorList>
    </citation>
    <scope>NUCLEOTIDE SEQUENCE [LARGE SCALE GENOMIC DNA]</scope>
    <source>
        <strain evidence="3 4">CBS 142.35</strain>
    </source>
</reference>
<dbReference type="SUPFAM" id="SSF48371">
    <property type="entry name" value="ARM repeat"/>
    <property type="match status" value="1"/>
</dbReference>
<name>A0A8H7SB97_9FUNG</name>
<evidence type="ECO:0000259" key="2">
    <source>
        <dbReference type="Pfam" id="PF12295"/>
    </source>
</evidence>
<feature type="compositionally biased region" description="Polar residues" evidence="1">
    <location>
        <begin position="21"/>
        <end position="35"/>
    </location>
</feature>
<dbReference type="EMBL" id="JAEPRB010000018">
    <property type="protein sequence ID" value="KAG2226315.1"/>
    <property type="molecule type" value="Genomic_DNA"/>
</dbReference>
<feature type="compositionally biased region" description="Acidic residues" evidence="1">
    <location>
        <begin position="353"/>
        <end position="363"/>
    </location>
</feature>
<sequence length="734" mass="83574">DLDQQQKSNERETKRPKLESPASTPDTKITSTITKSRVPLASVQERASQSLKMQPYELAAPKTPARDQQLELLKMSLQRIFDAEDYLQPKGNESTHGRPSSSNSLQSSAAVTAAAAVARRSASDQPFKTLWSLLIAKLVTLGTAYDVPNDNNNNNQQQEEEDDTKITNMTKSNMDDSNPNNLKEMLIDFVVADLSSRHELALEWLHQEFLLDTAQKRQDPNNYKPTYFKWLQLLLQKGISTLEAKDKTLTKLMLDAPSLNSESIDLIRRYMREDPTRFVSCVSTLRDLVSNRPPIREICLNVLLDYCINPDVKMRSTSIVAVKKWVPDHQDIAPKVESFAIQALHTLTQPTIPDDDNMDNDENGDTKMKDNNNKESEKEEEEKENDSKTKEQEVVRHAELFFALCARKNELLDELFNVYIHASEQVQRFIRKHIFNLIKSIGMNSTKLLDTIRHFPPGGETLVIRILVTLCDTVRPTPELVSAVKSVYQERNLDAKFLIPIVSGLGKEDLRHNLSKIVQLLNNSEAQRSVVKTVFSRIVSSSATVAAPMTPTELLLALHEMEENVPLSKAAEAISVCFQMPDTFEAKHVSAALRHLSEQPKIPLLLMVTMIRTVAVYKSLVQFILQLLEKLTKKKVWTYPKLWDGFVKCIEKTQPESVKMVANLPQAQLKDILLRIPSIQSPLREHAERNQQVKVLVLMNEMGLIHDEEEEEEEENKQVKKQQNNITHHQEKDE</sequence>
<dbReference type="PANTHER" id="PTHR15245">
    <property type="entry name" value="SYMPLEKIN-RELATED"/>
    <property type="match status" value="1"/>
</dbReference>
<dbReference type="Proteomes" id="UP000646827">
    <property type="component" value="Unassembled WGS sequence"/>
</dbReference>